<dbReference type="OMA" id="MTPTAFP"/>
<dbReference type="Pfam" id="PF03359">
    <property type="entry name" value="GKAP"/>
    <property type="match status" value="1"/>
</dbReference>
<feature type="compositionally biased region" description="Polar residues" evidence="2">
    <location>
        <begin position="255"/>
        <end position="265"/>
    </location>
</feature>
<feature type="region of interest" description="Disordered" evidence="2">
    <location>
        <begin position="255"/>
        <end position="294"/>
    </location>
</feature>
<feature type="region of interest" description="Disordered" evidence="2">
    <location>
        <begin position="562"/>
        <end position="593"/>
    </location>
</feature>
<dbReference type="GO" id="GO:0007052">
    <property type="term" value="P:mitotic spindle organization"/>
    <property type="evidence" value="ECO:0007669"/>
    <property type="project" value="TreeGrafter"/>
</dbReference>
<name>A0A8C5FW64_GADMO</name>
<dbReference type="Ensembl" id="ENSGMOT00000055157.1">
    <property type="protein sequence ID" value="ENSGMOP00000066009.1"/>
    <property type="gene ID" value="ENSGMOG00000022812.1"/>
</dbReference>
<dbReference type="GO" id="GO:0005737">
    <property type="term" value="C:cytoplasm"/>
    <property type="evidence" value="ECO:0007669"/>
    <property type="project" value="TreeGrafter"/>
</dbReference>
<dbReference type="AlphaFoldDB" id="A0A8C5FW64"/>
<dbReference type="GO" id="GO:0051642">
    <property type="term" value="P:centrosome localization"/>
    <property type="evidence" value="ECO:0007669"/>
    <property type="project" value="TreeGrafter"/>
</dbReference>
<dbReference type="GO" id="GO:0051382">
    <property type="term" value="P:kinetochore assembly"/>
    <property type="evidence" value="ECO:0007669"/>
    <property type="project" value="TreeGrafter"/>
</dbReference>
<evidence type="ECO:0000313" key="4">
    <source>
        <dbReference type="Proteomes" id="UP000694546"/>
    </source>
</evidence>
<evidence type="ECO:0000256" key="1">
    <source>
        <dbReference type="ARBA" id="ARBA00008839"/>
    </source>
</evidence>
<proteinExistence type="inferred from homology"/>
<dbReference type="GO" id="GO:0007059">
    <property type="term" value="P:chromosome segregation"/>
    <property type="evidence" value="ECO:0007669"/>
    <property type="project" value="TreeGrafter"/>
</dbReference>
<dbReference type="Proteomes" id="UP000694546">
    <property type="component" value="Chromosome 18"/>
</dbReference>
<feature type="compositionally biased region" description="Low complexity" evidence="2">
    <location>
        <begin position="161"/>
        <end position="180"/>
    </location>
</feature>
<reference evidence="3" key="2">
    <citation type="submission" date="2025-09" db="UniProtKB">
        <authorList>
            <consortium name="Ensembl"/>
        </authorList>
    </citation>
    <scope>IDENTIFICATION</scope>
</reference>
<accession>A0A8C5FW64</accession>
<reference evidence="3" key="1">
    <citation type="submission" date="2025-08" db="UniProtKB">
        <authorList>
            <consortium name="Ensembl"/>
        </authorList>
    </citation>
    <scope>IDENTIFICATION</scope>
</reference>
<dbReference type="PANTHER" id="PTHR12353">
    <property type="entry name" value="DISKS LARGE-ASSOCIATED PROTEIN DAP SAP90/PSD-95-ASSOCIATED PROTEIN"/>
    <property type="match status" value="1"/>
</dbReference>
<dbReference type="GO" id="GO:0031616">
    <property type="term" value="C:spindle pole centrosome"/>
    <property type="evidence" value="ECO:0007669"/>
    <property type="project" value="TreeGrafter"/>
</dbReference>
<dbReference type="GeneID" id="115531338"/>
<dbReference type="RefSeq" id="XP_030196395.1">
    <property type="nucleotide sequence ID" value="XM_030340535.1"/>
</dbReference>
<feature type="compositionally biased region" description="Basic and acidic residues" evidence="2">
    <location>
        <begin position="576"/>
        <end position="585"/>
    </location>
</feature>
<evidence type="ECO:0000256" key="2">
    <source>
        <dbReference type="SAM" id="MobiDB-lite"/>
    </source>
</evidence>
<sequence length="1054" mass="112918">MESRFATLRQRDSSVSMLRVKMSRRLSLSQKENRGKMVNSRRQIEKLSEMDQSSIMDASAVTRNMSVIQEKFDNVLKTAKTEAGLDRLKQLERWKERKTLEKEKSKREKELKDVFRTGLYHPKDTFNCVALPPVPKSKARPKEAVVNVSLPSRVTRSGKRQPQPQKSLPPQKEPEVVPAVKKVEPSVGRTTRSRVAGTQPAPVSTRVKATVAPVGRAMSTRSARGPPVASVPKAKDKHTADASLINGTRKILSGKASTNKVTSEEQPILHKESDPGQEAGPPTNIPTEEDEERVLKDVQAGPPPVEAPATFAPQGFLFQAPVGLSSFKFEPLTPRSADSFLRPSPSLNFPPVPAFHLEPQAEPSSFLPLHSPPRTSPALAPRPDHISPQAPVHDVPYFRLQMVLETDKLTGLSALWEPRVQDETIPEEMRNSMRTVVGQARLLIKERFGQFRGLVDDCELGRGERITSCMDLEGFWEMVYYQVVDVEKKFAALKEAEANNWVEELKPAAPLPKKVIKKPPTAAPSAPKPAAAIAAGRSRLATAKAAMKAAMLAKKQAAEAASATQSAGNADEVEEALPREAKPPDAEPLGPDTVLFHGGFFQVESPAKLPGSTRKSLRLSCAVQPRVSPQHFMLKCANPTRANNSNPTRATNSTPARATNSTPARATNSTPARATNSTPARATNCSPTPAGDAITTPAKDDTTTQARATRASSRATPARATPTLARDNATPARDTTTTPARETPARATRATPARAAYTPARASDTPARASTTPARASTTPARASTTPARASTTPARETTTPARATPGRTTTTPARVTRRSQFTSCSTPSDIPPSSPPGVQSQDEPLEASVVASAPQTPASAPQTPASAPQTPASAPQTPASAPPSPASHVLEARSLSFSLSPCSGHSTPGVLCTDPSHPSLPFLQKIHIEGQESICDTPDNSVLENVPGLDFERYLQPSEGCSPPPGPVAMETLSPKAVAMEMGSPMAEDGSGDLLPQEEALSTPAGLHAVSSNLAPHDKQAQPDLLLFTPDHRDRIRASMCPRDLMVFTPPEA</sequence>
<dbReference type="GO" id="GO:0005634">
    <property type="term" value="C:nucleus"/>
    <property type="evidence" value="ECO:0007669"/>
    <property type="project" value="TreeGrafter"/>
</dbReference>
<feature type="compositionally biased region" description="Low complexity" evidence="2">
    <location>
        <begin position="703"/>
        <end position="815"/>
    </location>
</feature>
<feature type="region of interest" description="Disordered" evidence="2">
    <location>
        <begin position="637"/>
        <end position="889"/>
    </location>
</feature>
<evidence type="ECO:0000313" key="3">
    <source>
        <dbReference type="Ensembl" id="ENSGMOP00000066009.1"/>
    </source>
</evidence>
<keyword evidence="4" id="KW-1185">Reference proteome</keyword>
<dbReference type="GO" id="GO:0023052">
    <property type="term" value="P:signaling"/>
    <property type="evidence" value="ECO:0007669"/>
    <property type="project" value="InterPro"/>
</dbReference>
<dbReference type="GeneTree" id="ENSGT00940000158652"/>
<dbReference type="GO" id="GO:0008017">
    <property type="term" value="F:microtubule binding"/>
    <property type="evidence" value="ECO:0007669"/>
    <property type="project" value="TreeGrafter"/>
</dbReference>
<dbReference type="OrthoDB" id="10023951at2759"/>
<feature type="region of interest" description="Disordered" evidence="2">
    <location>
        <begin position="134"/>
        <end position="239"/>
    </location>
</feature>
<gene>
    <name evidence="3" type="primary">dlgap5</name>
</gene>
<organism evidence="3 4">
    <name type="scientific">Gadus morhua</name>
    <name type="common">Atlantic cod</name>
    <dbReference type="NCBI Taxonomy" id="8049"/>
    <lineage>
        <taxon>Eukaryota</taxon>
        <taxon>Metazoa</taxon>
        <taxon>Chordata</taxon>
        <taxon>Craniata</taxon>
        <taxon>Vertebrata</taxon>
        <taxon>Euteleostomi</taxon>
        <taxon>Actinopterygii</taxon>
        <taxon>Neopterygii</taxon>
        <taxon>Teleostei</taxon>
        <taxon>Neoteleostei</taxon>
        <taxon>Acanthomorphata</taxon>
        <taxon>Zeiogadaria</taxon>
        <taxon>Gadariae</taxon>
        <taxon>Gadiformes</taxon>
        <taxon>Gadoidei</taxon>
        <taxon>Gadidae</taxon>
        <taxon>Gadus</taxon>
    </lineage>
</organism>
<dbReference type="GO" id="GO:0007346">
    <property type="term" value="P:regulation of mitotic cell cycle"/>
    <property type="evidence" value="ECO:0007669"/>
    <property type="project" value="TreeGrafter"/>
</dbReference>
<feature type="compositionally biased region" description="Polar residues" evidence="2">
    <location>
        <begin position="640"/>
        <end position="687"/>
    </location>
</feature>
<comment type="similarity">
    <text evidence="1">Belongs to the SAPAP family.</text>
</comment>
<dbReference type="InterPro" id="IPR005026">
    <property type="entry name" value="SAPAP"/>
</dbReference>
<dbReference type="PANTHER" id="PTHR12353:SF1">
    <property type="entry name" value="DISKS LARGE-ASSOCIATED PROTEIN 5"/>
    <property type="match status" value="1"/>
</dbReference>
<feature type="compositionally biased region" description="Low complexity" evidence="2">
    <location>
        <begin position="852"/>
        <end position="880"/>
    </location>
</feature>
<protein>
    <submittedName>
        <fullName evidence="3">Discs, large (Drosophila) homolog-associated protein 5</fullName>
    </submittedName>
</protein>